<keyword evidence="7 8" id="KW-0732">Signal</keyword>
<comment type="similarity">
    <text evidence="2">Belongs to the BPI/LBP/Plunc superfamily. BPI/LBP family.</text>
</comment>
<dbReference type="FunFam" id="3.15.20.10:FF:000001">
    <property type="entry name" value="Phospholipid transfer protein"/>
    <property type="match status" value="1"/>
</dbReference>
<keyword evidence="7" id="KW-0391">Immunity</keyword>
<dbReference type="InterPro" id="IPR017942">
    <property type="entry name" value="Lipid-bd_serum_glycop_N"/>
</dbReference>
<evidence type="ECO:0000256" key="6">
    <source>
        <dbReference type="PIRSR" id="PIRSR002417-50"/>
    </source>
</evidence>
<gene>
    <name evidence="12 13 14" type="primary">LOC102382156</name>
</gene>
<feature type="chain" id="PRO_5044597787" description="Bactericidal permeability-increasing protein" evidence="8">
    <location>
        <begin position="25"/>
        <end position="477"/>
    </location>
</feature>
<keyword evidence="7" id="KW-0044">Antibiotic</keyword>
<dbReference type="Gene3D" id="3.15.10.10">
    <property type="entry name" value="Bactericidal permeability-increasing protein, domain 1"/>
    <property type="match status" value="1"/>
</dbReference>
<keyword evidence="7" id="KW-0929">Antimicrobial</keyword>
<keyword evidence="7" id="KW-0399">Innate immunity</keyword>
<dbReference type="PIRSF" id="PIRSF002417">
    <property type="entry name" value="Lipid_binding_protein"/>
    <property type="match status" value="1"/>
</dbReference>
<dbReference type="Pfam" id="PF02886">
    <property type="entry name" value="LBP_BPI_CETP_C"/>
    <property type="match status" value="1"/>
</dbReference>
<evidence type="ECO:0000256" key="8">
    <source>
        <dbReference type="SAM" id="SignalP"/>
    </source>
</evidence>
<dbReference type="PANTHER" id="PTHR10504">
    <property type="entry name" value="BACTERICIDAL PERMEABILITY-INCREASING BPI PROTEIN-RELATED"/>
    <property type="match status" value="1"/>
</dbReference>
<dbReference type="InterPro" id="IPR001124">
    <property type="entry name" value="Lipid-bd_serum_glycop_C"/>
</dbReference>
<dbReference type="RefSeq" id="XP_025065119.1">
    <property type="nucleotide sequence ID" value="XM_025209334.1"/>
</dbReference>
<proteinExistence type="inferred from homology"/>
<dbReference type="GO" id="GO:0045087">
    <property type="term" value="P:innate immune response"/>
    <property type="evidence" value="ECO:0007669"/>
    <property type="project" value="UniProtKB-UniRule"/>
</dbReference>
<comment type="subunit">
    <text evidence="7">Monomer. Homodimer; disulfide-linked.</text>
</comment>
<feature type="domain" description="Lipid-binding serum glycoprotein C-terminal" evidence="10">
    <location>
        <begin position="267"/>
        <end position="471"/>
    </location>
</feature>
<evidence type="ECO:0000313" key="14">
    <source>
        <dbReference type="RefSeq" id="XP_025065120.1"/>
    </source>
</evidence>
<keyword evidence="5 7" id="KW-0325">Glycoprotein</keyword>
<dbReference type="RefSeq" id="XP_025065118.1">
    <property type="nucleotide sequence ID" value="XM_025209333.1"/>
</dbReference>
<feature type="domain" description="Lipid-binding serum glycoprotein N-terminal" evidence="9">
    <location>
        <begin position="31"/>
        <end position="252"/>
    </location>
</feature>
<comment type="domain">
    <text evidence="7">The N-terminal region may be exposed to the interior of the granule, whereas the C-terminal portion may be embedded in the membrane. During phagocytosis and degranulation, proteases may be released and activated and cleave BPI at the junction of the N- and C-terminal portions of the molecule, providing controlled release of the N-terminal antibacterial fragment when bacteria are ingested.</text>
</comment>
<dbReference type="KEGG" id="asn:102382156"/>
<evidence type="ECO:0000313" key="12">
    <source>
        <dbReference type="RefSeq" id="XP_025065118.1"/>
    </source>
</evidence>
<comment type="domain">
    <text evidence="7">The N- and C-terminal barrels adopt an identical fold despite having only 13% of conserved residues.</text>
</comment>
<accession>A0A3Q0H3Z1</accession>
<dbReference type="SMART" id="SM00329">
    <property type="entry name" value="BPI2"/>
    <property type="match status" value="1"/>
</dbReference>
<dbReference type="InterPro" id="IPR030675">
    <property type="entry name" value="BPI/LBP"/>
</dbReference>
<comment type="subcellular location">
    <subcellularLocation>
        <location evidence="1 7">Secreted</location>
    </subcellularLocation>
</comment>
<dbReference type="Pfam" id="PF01273">
    <property type="entry name" value="LBP_BPI_CETP"/>
    <property type="match status" value="1"/>
</dbReference>
<evidence type="ECO:0000313" key="11">
    <source>
        <dbReference type="Proteomes" id="UP000189705"/>
    </source>
</evidence>
<dbReference type="GO" id="GO:0050829">
    <property type="term" value="P:defense response to Gram-negative bacterium"/>
    <property type="evidence" value="ECO:0007669"/>
    <property type="project" value="UniProtKB-UniRule"/>
</dbReference>
<reference evidence="12 13" key="1">
    <citation type="submission" date="2025-04" db="UniProtKB">
        <authorList>
            <consortium name="RefSeq"/>
        </authorList>
    </citation>
    <scope>IDENTIFICATION</scope>
</reference>
<feature type="signal peptide" evidence="8">
    <location>
        <begin position="1"/>
        <end position="24"/>
    </location>
</feature>
<keyword evidence="3 7" id="KW-0964">Secreted</keyword>
<dbReference type="SUPFAM" id="SSF55394">
    <property type="entry name" value="Bactericidal permeability-increasing protein, BPI"/>
    <property type="match status" value="2"/>
</dbReference>
<dbReference type="InterPro" id="IPR017943">
    <property type="entry name" value="Bactericidal_perm-incr_a/b_dom"/>
</dbReference>
<dbReference type="InterPro" id="IPR032942">
    <property type="entry name" value="BPI/LBP/Plunc"/>
</dbReference>
<evidence type="ECO:0000259" key="9">
    <source>
        <dbReference type="SMART" id="SM00328"/>
    </source>
</evidence>
<dbReference type="RefSeq" id="XP_025065120.1">
    <property type="nucleotide sequence ID" value="XM_025209335.1"/>
</dbReference>
<dbReference type="AlphaFoldDB" id="A0A3Q0H3Z1"/>
<dbReference type="SMART" id="SM00328">
    <property type="entry name" value="BPI1"/>
    <property type="match status" value="1"/>
</dbReference>
<dbReference type="Gene3D" id="3.15.20.10">
    <property type="entry name" value="Bactericidal permeability-increasing protein, domain 2"/>
    <property type="match status" value="1"/>
</dbReference>
<evidence type="ECO:0000256" key="5">
    <source>
        <dbReference type="ARBA" id="ARBA00023180"/>
    </source>
</evidence>
<comment type="function">
    <text evidence="7">The cytotoxic action of BPI is limited to many species of Gram-negative bacteria; this specificity may be explained by a strong affinity of the very basic N-terminal half for the negatively charged lipopolysaccharides that are unique to the Gram-negative bacterial outer envelope.</text>
</comment>
<protein>
    <recommendedName>
        <fullName evidence="7">Bactericidal permeability-increasing protein</fullName>
        <shortName evidence="7">BPI</shortName>
    </recommendedName>
</protein>
<keyword evidence="4 6" id="KW-1015">Disulfide bond</keyword>
<evidence type="ECO:0000256" key="4">
    <source>
        <dbReference type="ARBA" id="ARBA00023157"/>
    </source>
</evidence>
<dbReference type="Proteomes" id="UP000189705">
    <property type="component" value="Unplaced"/>
</dbReference>
<keyword evidence="11" id="KW-1185">Reference proteome</keyword>
<dbReference type="GO" id="GO:0005615">
    <property type="term" value="C:extracellular space"/>
    <property type="evidence" value="ECO:0007669"/>
    <property type="project" value="UniProtKB-UniRule"/>
</dbReference>
<evidence type="ECO:0000256" key="3">
    <source>
        <dbReference type="ARBA" id="ARBA00022525"/>
    </source>
</evidence>
<sequence>MEKKMLKTGYFILLLSCFALQLDANPGLKVRITQKGLDYGWKVGLENIKQEIQNETFQSWSDRENFGLVKFDYTVSGLRMNTVEFPDASVSLIPGTGIKLAIEHASATFHANWSIKTWLVRNHGGATVSLSGVFITVIFQVSRDNKGRLSMLFHNCRLSIHDVKVKLSGGASWVFNLFAGYLKKPIQAYLDKNLCPKIKHKIQRMDAELRTLKVLSQIDAFAQIDYSLINSPAISKTYINLDLKGTVYPAGNRTDPPFVPDPFTLPDKNNSMLYLGVSEYFFKSASLAYYNAGAFNITITKEFSTYFMPTEVTPNSTIPEVLQLVQNYTMSHPLMLTLQSTAAPMISLQTSSLTTEITGYLEMFSVLPNSSLQFIFAGNLTVNTSANMTISKQKLIISLLLKRFHFSLTSSGVDFSEISLLENFLSCVLWNGAIPAINDKLRKGFPLPNQAQTKFIQPVLEFNQGYLLISTDIHYTL</sequence>
<evidence type="ECO:0000259" key="10">
    <source>
        <dbReference type="SMART" id="SM00329"/>
    </source>
</evidence>
<evidence type="ECO:0000256" key="1">
    <source>
        <dbReference type="ARBA" id="ARBA00004613"/>
    </source>
</evidence>
<dbReference type="GeneID" id="102382156"/>
<dbReference type="PANTHER" id="PTHR10504:SF17">
    <property type="entry name" value="BPI FOLD-CONTAINING FAMILY C PROTEIN"/>
    <property type="match status" value="1"/>
</dbReference>
<feature type="disulfide bond" evidence="6">
    <location>
        <begin position="156"/>
        <end position="195"/>
    </location>
</feature>
<organism evidence="11 14">
    <name type="scientific">Alligator sinensis</name>
    <name type="common">Chinese alligator</name>
    <dbReference type="NCBI Taxonomy" id="38654"/>
    <lineage>
        <taxon>Eukaryota</taxon>
        <taxon>Metazoa</taxon>
        <taxon>Chordata</taxon>
        <taxon>Craniata</taxon>
        <taxon>Vertebrata</taxon>
        <taxon>Euteleostomi</taxon>
        <taxon>Archelosauria</taxon>
        <taxon>Archosauria</taxon>
        <taxon>Crocodylia</taxon>
        <taxon>Alligatoridae</taxon>
        <taxon>Alligatorinae</taxon>
        <taxon>Alligator</taxon>
    </lineage>
</organism>
<evidence type="ECO:0000256" key="2">
    <source>
        <dbReference type="ARBA" id="ARBA00007292"/>
    </source>
</evidence>
<name>A0A3Q0H3Z1_ALLSI</name>
<evidence type="ECO:0000256" key="7">
    <source>
        <dbReference type="RuleBase" id="RU369039"/>
    </source>
</evidence>
<dbReference type="FunFam" id="3.15.10.10:FF:000001">
    <property type="entry name" value="phospholipid transfer protein-like"/>
    <property type="match status" value="1"/>
</dbReference>
<evidence type="ECO:0000313" key="13">
    <source>
        <dbReference type="RefSeq" id="XP_025065119.1"/>
    </source>
</evidence>
<dbReference type="GO" id="GO:0008289">
    <property type="term" value="F:lipid binding"/>
    <property type="evidence" value="ECO:0007669"/>
    <property type="project" value="InterPro"/>
</dbReference>